<accession>A0A916RY02</accession>
<sequence>MKNFFFLCLQFVIFMIVFAAGSLFPPFHITHVLTATPSYTHVFVADGLILMIALYVLIVIFQAMTKRLSRAVPWTTIAVVLATIIGLYLKFGFITHEL</sequence>
<keyword evidence="1" id="KW-0472">Membrane</keyword>
<organism evidence="2 3">
    <name type="scientific">Edaphobacter acidisoli</name>
    <dbReference type="NCBI Taxonomy" id="2040573"/>
    <lineage>
        <taxon>Bacteria</taxon>
        <taxon>Pseudomonadati</taxon>
        <taxon>Acidobacteriota</taxon>
        <taxon>Terriglobia</taxon>
        <taxon>Terriglobales</taxon>
        <taxon>Acidobacteriaceae</taxon>
        <taxon>Edaphobacter</taxon>
    </lineage>
</organism>
<dbReference type="AlphaFoldDB" id="A0A916RY02"/>
<dbReference type="RefSeq" id="WP_188759612.1">
    <property type="nucleotide sequence ID" value="NZ_BMJB01000001.1"/>
</dbReference>
<proteinExistence type="predicted"/>
<feature type="transmembrane region" description="Helical" evidence="1">
    <location>
        <begin position="71"/>
        <end position="89"/>
    </location>
</feature>
<evidence type="ECO:0000256" key="1">
    <source>
        <dbReference type="SAM" id="Phobius"/>
    </source>
</evidence>
<reference evidence="2" key="1">
    <citation type="journal article" date="2014" name="Int. J. Syst. Evol. Microbiol.">
        <title>Complete genome sequence of Corynebacterium casei LMG S-19264T (=DSM 44701T), isolated from a smear-ripened cheese.</title>
        <authorList>
            <consortium name="US DOE Joint Genome Institute (JGI-PGF)"/>
            <person name="Walter F."/>
            <person name="Albersmeier A."/>
            <person name="Kalinowski J."/>
            <person name="Ruckert C."/>
        </authorList>
    </citation>
    <scope>NUCLEOTIDE SEQUENCE</scope>
    <source>
        <strain evidence="2">CGMCC 1.15447</strain>
    </source>
</reference>
<evidence type="ECO:0000313" key="3">
    <source>
        <dbReference type="Proteomes" id="UP000648801"/>
    </source>
</evidence>
<feature type="transmembrane region" description="Helical" evidence="1">
    <location>
        <begin position="43"/>
        <end position="64"/>
    </location>
</feature>
<keyword evidence="1" id="KW-0812">Transmembrane</keyword>
<gene>
    <name evidence="2" type="ORF">GCM10011507_25570</name>
</gene>
<keyword evidence="1" id="KW-1133">Transmembrane helix</keyword>
<protein>
    <submittedName>
        <fullName evidence="2">Uncharacterized protein</fullName>
    </submittedName>
</protein>
<reference evidence="2" key="2">
    <citation type="submission" date="2020-09" db="EMBL/GenBank/DDBJ databases">
        <authorList>
            <person name="Sun Q."/>
            <person name="Zhou Y."/>
        </authorList>
    </citation>
    <scope>NUCLEOTIDE SEQUENCE</scope>
    <source>
        <strain evidence="2">CGMCC 1.15447</strain>
    </source>
</reference>
<keyword evidence="3" id="KW-1185">Reference proteome</keyword>
<dbReference type="EMBL" id="BMJB01000001">
    <property type="protein sequence ID" value="GGA72867.1"/>
    <property type="molecule type" value="Genomic_DNA"/>
</dbReference>
<dbReference type="Proteomes" id="UP000648801">
    <property type="component" value="Unassembled WGS sequence"/>
</dbReference>
<comment type="caution">
    <text evidence="2">The sequence shown here is derived from an EMBL/GenBank/DDBJ whole genome shotgun (WGS) entry which is preliminary data.</text>
</comment>
<name>A0A916RY02_9BACT</name>
<evidence type="ECO:0000313" key="2">
    <source>
        <dbReference type="EMBL" id="GGA72867.1"/>
    </source>
</evidence>